<protein>
    <recommendedName>
        <fullName evidence="5">Glucuronyl hydrolase</fullName>
    </recommendedName>
</protein>
<dbReference type="AlphaFoldDB" id="A0A0J8H203"/>
<comment type="caution">
    <text evidence="3">The sequence shown here is derived from an EMBL/GenBank/DDBJ whole genome shotgun (WGS) entry which is preliminary data.</text>
</comment>
<dbReference type="Gene3D" id="1.50.10.10">
    <property type="match status" value="2"/>
</dbReference>
<dbReference type="GO" id="GO:0000272">
    <property type="term" value="P:polysaccharide catabolic process"/>
    <property type="evidence" value="ECO:0007669"/>
    <property type="project" value="TreeGrafter"/>
</dbReference>
<name>A0A0J8H203_9ALTE</name>
<dbReference type="GO" id="GO:0052757">
    <property type="term" value="F:chondroitin hydrolase activity"/>
    <property type="evidence" value="ECO:0007669"/>
    <property type="project" value="TreeGrafter"/>
</dbReference>
<reference evidence="3 4" key="1">
    <citation type="submission" date="2015-04" db="EMBL/GenBank/DDBJ databases">
        <title>Draft Genome Sequence of the Novel Agar-Digesting Marine Bacterium Q1.</title>
        <authorList>
            <person name="Li Y."/>
            <person name="Li D."/>
            <person name="Chen G."/>
            <person name="Du Z."/>
        </authorList>
    </citation>
    <scope>NUCLEOTIDE SEQUENCE [LARGE SCALE GENOMIC DNA]</scope>
    <source>
        <strain evidence="3 4">Q1</strain>
    </source>
</reference>
<keyword evidence="4" id="KW-1185">Reference proteome</keyword>
<proteinExistence type="inferred from homology"/>
<gene>
    <name evidence="3" type="ORF">XM47_00135</name>
</gene>
<dbReference type="SUPFAM" id="SSF48208">
    <property type="entry name" value="Six-hairpin glycosidases"/>
    <property type="match status" value="2"/>
</dbReference>
<dbReference type="STRING" id="1513271.XM47_00135"/>
<keyword evidence="1" id="KW-0378">Hydrolase</keyword>
<evidence type="ECO:0008006" key="5">
    <source>
        <dbReference type="Google" id="ProtNLM"/>
    </source>
</evidence>
<dbReference type="PROSITE" id="PS51257">
    <property type="entry name" value="PROKAR_LIPOPROTEIN"/>
    <property type="match status" value="1"/>
</dbReference>
<dbReference type="Proteomes" id="UP000037600">
    <property type="component" value="Unassembled WGS sequence"/>
</dbReference>
<accession>A0A0J8H203</accession>
<comment type="similarity">
    <text evidence="2">Belongs to the glycosyl hydrolase 88 family.</text>
</comment>
<dbReference type="PANTHER" id="PTHR36845">
    <property type="entry name" value="HYDROLASE, PUTATIVE (AFU_ORTHOLOGUE AFUA_7G05090)-RELATED"/>
    <property type="match status" value="1"/>
</dbReference>
<dbReference type="InterPro" id="IPR012341">
    <property type="entry name" value="6hp_glycosidase-like_sf"/>
</dbReference>
<dbReference type="PANTHER" id="PTHR36845:SF1">
    <property type="entry name" value="HYDROLASE, PUTATIVE (AFU_ORTHOLOGUE AFUA_7G05090)-RELATED"/>
    <property type="match status" value="1"/>
</dbReference>
<dbReference type="PATRIC" id="fig|1513271.3.peg.28"/>
<evidence type="ECO:0000313" key="3">
    <source>
        <dbReference type="EMBL" id="KMT67048.1"/>
    </source>
</evidence>
<evidence type="ECO:0000256" key="2">
    <source>
        <dbReference type="ARBA" id="ARBA00038358"/>
    </source>
</evidence>
<dbReference type="InterPro" id="IPR052369">
    <property type="entry name" value="UG_Glycosaminoglycan_Hydrolase"/>
</dbReference>
<dbReference type="EMBL" id="LAZL01000001">
    <property type="protein sequence ID" value="KMT67048.1"/>
    <property type="molecule type" value="Genomic_DNA"/>
</dbReference>
<evidence type="ECO:0000256" key="1">
    <source>
        <dbReference type="ARBA" id="ARBA00022801"/>
    </source>
</evidence>
<evidence type="ECO:0000313" key="4">
    <source>
        <dbReference type="Proteomes" id="UP000037600"/>
    </source>
</evidence>
<sequence length="557" mass="63731">MRKLNLITTVISTLLVTGCSKQPEANDQLEQEIASKTKAVNFSVADARDNLSFAKNQYLKMIEHIENKRHQYNRPECEQNPSMICIPRSQEHGGIFMEKYAKWTNGFFPGLMWKLLANKQEINWDEGEEHKLYESAKYFQQALAADATLASTHDLGFMLYDSFGEALHYEGLDSATRQQYIQLLDTGRATLATRFSEEKGVIKSWDFAPHMKLTTMENGEQKVNLYSLSDPWTFPVIIDNMMNLEYLFDSDVASYHQIAFSHAQQTMVNHYFYDEADTAKQYPLSYHVFDYGENKPGNWQGLGNVSAWARGQGWSLYGYLTVVEAMSRAKTDLSKYPNFEAHLHRLLATVEHLLGNEYVPYWDFWAARDNAYEYAENVSPNTAIYSGILELCAKRLEDHITPYKGYRPQELQASMLSEESLKRLAGKQNWYGEDVIQGDKLVPCGSKPYPESHQKIPRDTSASALFASAFYRFATITDDAQLSKRYANLADKIMLELTQNYRTDNNKTRENSLDFGFILAEATGNMGSAGEIDTPIVYGDFYFVEANIRKIAYELSH</sequence>
<dbReference type="InterPro" id="IPR008928">
    <property type="entry name" value="6-hairpin_glycosidase_sf"/>
</dbReference>
<organism evidence="3 4">
    <name type="scientific">Catenovulum maritimum</name>
    <dbReference type="NCBI Taxonomy" id="1513271"/>
    <lineage>
        <taxon>Bacteria</taxon>
        <taxon>Pseudomonadati</taxon>
        <taxon>Pseudomonadota</taxon>
        <taxon>Gammaproteobacteria</taxon>
        <taxon>Alteromonadales</taxon>
        <taxon>Alteromonadaceae</taxon>
        <taxon>Catenovulum</taxon>
    </lineage>
</organism>
<dbReference type="OrthoDB" id="428577at2"/>
<dbReference type="RefSeq" id="WP_048687961.1">
    <property type="nucleotide sequence ID" value="NZ_KQ130482.1"/>
</dbReference>